<proteinExistence type="predicted"/>
<evidence type="ECO:0000313" key="2">
    <source>
        <dbReference type="Proteomes" id="UP000824782"/>
    </source>
</evidence>
<reference evidence="1" key="1">
    <citation type="thesis" date="2020" institute="ProQuest LLC" country="789 East Eisenhower Parkway, Ann Arbor, MI, USA">
        <title>Comparative Genomics and Chromosome Evolution.</title>
        <authorList>
            <person name="Mudd A.B."/>
        </authorList>
    </citation>
    <scope>NUCLEOTIDE SEQUENCE</scope>
    <source>
        <strain evidence="1">237g6f4</strain>
        <tissue evidence="1">Blood</tissue>
    </source>
</reference>
<evidence type="ECO:0000313" key="1">
    <source>
        <dbReference type="EMBL" id="KAG8563727.1"/>
    </source>
</evidence>
<protein>
    <submittedName>
        <fullName evidence="1">Uncharacterized protein</fullName>
    </submittedName>
</protein>
<gene>
    <name evidence="1" type="ORF">GDO81_016186</name>
</gene>
<dbReference type="EMBL" id="WNYA01000007">
    <property type="protein sequence ID" value="KAG8563727.1"/>
    <property type="molecule type" value="Genomic_DNA"/>
</dbReference>
<dbReference type="Proteomes" id="UP000824782">
    <property type="component" value="Unassembled WGS sequence"/>
</dbReference>
<organism evidence="1 2">
    <name type="scientific">Engystomops pustulosus</name>
    <name type="common">Tungara frog</name>
    <name type="synonym">Physalaemus pustulosus</name>
    <dbReference type="NCBI Taxonomy" id="76066"/>
    <lineage>
        <taxon>Eukaryota</taxon>
        <taxon>Metazoa</taxon>
        <taxon>Chordata</taxon>
        <taxon>Craniata</taxon>
        <taxon>Vertebrata</taxon>
        <taxon>Euteleostomi</taxon>
        <taxon>Amphibia</taxon>
        <taxon>Batrachia</taxon>
        <taxon>Anura</taxon>
        <taxon>Neobatrachia</taxon>
        <taxon>Hyloidea</taxon>
        <taxon>Leptodactylidae</taxon>
        <taxon>Leiuperinae</taxon>
        <taxon>Engystomops</taxon>
    </lineage>
</organism>
<comment type="caution">
    <text evidence="1">The sequence shown here is derived from an EMBL/GenBank/DDBJ whole genome shotgun (WGS) entry which is preliminary data.</text>
</comment>
<name>A0AAV7AR38_ENGPU</name>
<accession>A0AAV7AR38</accession>
<keyword evidence="2" id="KW-1185">Reference proteome</keyword>
<sequence>MATSRHSHRSDASRRPLLVFLLPIQPRSRLQWQLRLLPQLGCWLACRLAVGWVTILCCLRLSCPHYRNLWWQFPLQRLPPWSRFSGTPGFASFSSLKYYDTYFCGGLPLSAHLSKDRKDKIVWNDVVDIWSLMSEDSDSRKGTSL</sequence>
<dbReference type="AlphaFoldDB" id="A0AAV7AR38"/>